<dbReference type="InterPro" id="IPR016171">
    <property type="entry name" value="Vanillyl_alc_oxidase_C-sub2"/>
</dbReference>
<dbReference type="RefSeq" id="WP_168107006.1">
    <property type="nucleotide sequence ID" value="NZ_VTOX01000002.1"/>
</dbReference>
<dbReference type="GO" id="GO:0003824">
    <property type="term" value="F:catalytic activity"/>
    <property type="evidence" value="ECO:0007669"/>
    <property type="project" value="InterPro"/>
</dbReference>
<dbReference type="Gene3D" id="3.30.43.10">
    <property type="entry name" value="Uridine Diphospho-n-acetylenolpyruvylglucosamine Reductase, domain 2"/>
    <property type="match status" value="1"/>
</dbReference>
<keyword evidence="3" id="KW-0285">Flavoprotein</keyword>
<sequence length="470" mass="50242">MNGLIETLRQAVGANHVLVDGDLSAWEQDWRKRARGKALAVVRPGTTEEVAQVVRACAAAATPIVPQGGNTGMVVGSTPDDSGRAVVLNLTRMNRVRAVDAANLTITVDAGCVLQTVQEAAEAAGYLFPLSLAAEGSCTIGGNLATNAGGTQVVRYGNARELCLGLEVVTAQGEVWDGLSGLRKDNTGYDLRDLFIGSEGTLGVITAATMKLYPLPRATLTAWAAVPSMDAALALLGLAHRHLGAGLTGFEVMGQFALGLVVKHMPQLRVPFQQESAWCVLLENADQESEEHARAQFERLLEAALEDGCATDAVVAENIAQARALWHVRENIPLAQAEEGLNIKHDISIPVSRIPDFCAETDALLKREIAGVRLVNFGHLGDGNLHYNVQAPEEDDMQAFLREHEERVNALVFDQVRKFGGSISAEHGIGTLKVGKLPHYKSPVALKMMRAVKDALDPQGIMNPGKVLLP</sequence>
<dbReference type="SUPFAM" id="SSF56176">
    <property type="entry name" value="FAD-binding/transporter-associated domain-like"/>
    <property type="match status" value="1"/>
</dbReference>
<keyword evidence="7" id="KW-1185">Reference proteome</keyword>
<dbReference type="AlphaFoldDB" id="A0A7X6DEY2"/>
<protein>
    <submittedName>
        <fullName evidence="6">FAD-binding oxidoreductase</fullName>
    </submittedName>
</protein>
<evidence type="ECO:0000313" key="6">
    <source>
        <dbReference type="EMBL" id="NKE65929.1"/>
    </source>
</evidence>
<dbReference type="InterPro" id="IPR004113">
    <property type="entry name" value="FAD-bd_oxidored_4_C"/>
</dbReference>
<dbReference type="InterPro" id="IPR016166">
    <property type="entry name" value="FAD-bd_PCMH"/>
</dbReference>
<dbReference type="GO" id="GO:0022904">
    <property type="term" value="P:respiratory electron transport chain"/>
    <property type="evidence" value="ECO:0007669"/>
    <property type="project" value="TreeGrafter"/>
</dbReference>
<dbReference type="InterPro" id="IPR016164">
    <property type="entry name" value="FAD-linked_Oxase-like_C"/>
</dbReference>
<evidence type="ECO:0000256" key="3">
    <source>
        <dbReference type="ARBA" id="ARBA00022630"/>
    </source>
</evidence>
<dbReference type="PANTHER" id="PTHR43716">
    <property type="entry name" value="D-2-HYDROXYGLUTARATE DEHYDROGENASE, MITOCHONDRIAL"/>
    <property type="match status" value="1"/>
</dbReference>
<dbReference type="PROSITE" id="PS51387">
    <property type="entry name" value="FAD_PCMH"/>
    <property type="match status" value="1"/>
</dbReference>
<evidence type="ECO:0000256" key="1">
    <source>
        <dbReference type="ARBA" id="ARBA00001974"/>
    </source>
</evidence>
<keyword evidence="4" id="KW-0274">FAD</keyword>
<dbReference type="SUPFAM" id="SSF55103">
    <property type="entry name" value="FAD-linked oxidases, C-terminal domain"/>
    <property type="match status" value="1"/>
</dbReference>
<comment type="cofactor">
    <cofactor evidence="1">
        <name>FAD</name>
        <dbReference type="ChEBI" id="CHEBI:57692"/>
    </cofactor>
</comment>
<evidence type="ECO:0000256" key="4">
    <source>
        <dbReference type="ARBA" id="ARBA00022827"/>
    </source>
</evidence>
<dbReference type="InterPro" id="IPR016167">
    <property type="entry name" value="FAD-bd_PCMH_sub1"/>
</dbReference>
<dbReference type="Gene3D" id="3.30.465.10">
    <property type="match status" value="1"/>
</dbReference>
<comment type="similarity">
    <text evidence="2">Belongs to the FAD-binding oxidoreductase/transferase type 4 family.</text>
</comment>
<dbReference type="InterPro" id="IPR036318">
    <property type="entry name" value="FAD-bd_PCMH-like_sf"/>
</dbReference>
<comment type="caution">
    <text evidence="6">The sequence shown here is derived from an EMBL/GenBank/DDBJ whole genome shotgun (WGS) entry which is preliminary data.</text>
</comment>
<dbReference type="Proteomes" id="UP000521868">
    <property type="component" value="Unassembled WGS sequence"/>
</dbReference>
<gene>
    <name evidence="6" type="ORF">RAMLITH_08865</name>
</gene>
<dbReference type="GO" id="GO:0071949">
    <property type="term" value="F:FAD binding"/>
    <property type="evidence" value="ECO:0007669"/>
    <property type="project" value="InterPro"/>
</dbReference>
<dbReference type="InterPro" id="IPR006094">
    <property type="entry name" value="Oxid_FAD_bind_N"/>
</dbReference>
<dbReference type="Pfam" id="PF02913">
    <property type="entry name" value="FAD-oxidase_C"/>
    <property type="match status" value="1"/>
</dbReference>
<dbReference type="Gene3D" id="1.10.45.10">
    <property type="entry name" value="Vanillyl-alcohol Oxidase, Chain A, domain 4"/>
    <property type="match status" value="1"/>
</dbReference>
<dbReference type="FunFam" id="1.10.45.10:FF:000001">
    <property type="entry name" value="D-lactate dehydrogenase mitochondrial"/>
    <property type="match status" value="1"/>
</dbReference>
<dbReference type="EMBL" id="VTOX01000002">
    <property type="protein sequence ID" value="NKE65929.1"/>
    <property type="molecule type" value="Genomic_DNA"/>
</dbReference>
<evidence type="ECO:0000256" key="2">
    <source>
        <dbReference type="ARBA" id="ARBA00008000"/>
    </source>
</evidence>
<feature type="domain" description="FAD-binding PCMH-type" evidence="5">
    <location>
        <begin position="34"/>
        <end position="215"/>
    </location>
</feature>
<evidence type="ECO:0000313" key="7">
    <source>
        <dbReference type="Proteomes" id="UP000521868"/>
    </source>
</evidence>
<proteinExistence type="inferred from homology"/>
<evidence type="ECO:0000259" key="5">
    <source>
        <dbReference type="PROSITE" id="PS51387"/>
    </source>
</evidence>
<organism evidence="6 7">
    <name type="scientific">Ramlibacter lithotrophicus</name>
    <dbReference type="NCBI Taxonomy" id="2606681"/>
    <lineage>
        <taxon>Bacteria</taxon>
        <taxon>Pseudomonadati</taxon>
        <taxon>Pseudomonadota</taxon>
        <taxon>Betaproteobacteria</taxon>
        <taxon>Burkholderiales</taxon>
        <taxon>Comamonadaceae</taxon>
        <taxon>Ramlibacter</taxon>
    </lineage>
</organism>
<accession>A0A7X6DEY2</accession>
<dbReference type="Gene3D" id="3.30.70.2740">
    <property type="match status" value="1"/>
</dbReference>
<name>A0A7X6DEY2_9BURK</name>
<dbReference type="InterPro" id="IPR051264">
    <property type="entry name" value="FAD-oxidored/transferase_4"/>
</dbReference>
<dbReference type="Gene3D" id="3.30.70.2190">
    <property type="match status" value="1"/>
</dbReference>
<reference evidence="6 7" key="1">
    <citation type="journal article" date="2020" name="Nature">
        <title>Bacterial chemolithoautotrophy via manganese oxidation.</title>
        <authorList>
            <person name="Yu H."/>
            <person name="Leadbetter J.R."/>
        </authorList>
    </citation>
    <scope>NUCLEOTIDE SEQUENCE [LARGE SCALE GENOMIC DNA]</scope>
    <source>
        <strain evidence="6 7">RBP-1</strain>
    </source>
</reference>
<dbReference type="Pfam" id="PF01565">
    <property type="entry name" value="FAD_binding_4"/>
    <property type="match status" value="1"/>
</dbReference>
<dbReference type="InterPro" id="IPR016169">
    <property type="entry name" value="FAD-bd_PCMH_sub2"/>
</dbReference>
<dbReference type="PANTHER" id="PTHR43716:SF2">
    <property type="entry name" value="BLL6224 PROTEIN"/>
    <property type="match status" value="1"/>
</dbReference>